<evidence type="ECO:0000256" key="9">
    <source>
        <dbReference type="SAM" id="Phobius"/>
    </source>
</evidence>
<keyword evidence="7" id="KW-0325">Glycoprotein</keyword>
<feature type="region of interest" description="Disordered" evidence="8">
    <location>
        <begin position="771"/>
        <end position="864"/>
    </location>
</feature>
<dbReference type="EMBL" id="JAAMPI010002075">
    <property type="protein sequence ID" value="KAF4619008.1"/>
    <property type="molecule type" value="Genomic_DNA"/>
</dbReference>
<feature type="compositionally biased region" description="Basic and acidic residues" evidence="8">
    <location>
        <begin position="772"/>
        <end position="781"/>
    </location>
</feature>
<dbReference type="PANTHER" id="PTHR47844">
    <property type="entry name" value="SYNTHASE CPS1, PUTATIVE (AFU_ORTHOLOGUE AFUA_7G02500)-RELATED"/>
    <property type="match status" value="1"/>
</dbReference>
<dbReference type="OrthoDB" id="3828420at2759"/>
<keyword evidence="6 9" id="KW-0472">Membrane</keyword>
<evidence type="ECO:0000256" key="7">
    <source>
        <dbReference type="ARBA" id="ARBA00023180"/>
    </source>
</evidence>
<evidence type="ECO:0000256" key="1">
    <source>
        <dbReference type="ARBA" id="ARBA00004370"/>
    </source>
</evidence>
<dbReference type="InterPro" id="IPR029044">
    <property type="entry name" value="Nucleotide-diphossugar_trans"/>
</dbReference>
<evidence type="ECO:0000256" key="6">
    <source>
        <dbReference type="ARBA" id="ARBA00023136"/>
    </source>
</evidence>
<feature type="region of interest" description="Disordered" evidence="8">
    <location>
        <begin position="230"/>
        <end position="258"/>
    </location>
</feature>
<feature type="transmembrane region" description="Helical" evidence="9">
    <location>
        <begin position="710"/>
        <end position="733"/>
    </location>
</feature>
<comment type="caution">
    <text evidence="10">The sequence shown here is derived from an EMBL/GenBank/DDBJ whole genome shotgun (WGS) entry which is preliminary data.</text>
</comment>
<dbReference type="GO" id="GO:0016020">
    <property type="term" value="C:membrane"/>
    <property type="evidence" value="ECO:0007669"/>
    <property type="project" value="UniProtKB-SubCell"/>
</dbReference>
<proteinExistence type="predicted"/>
<keyword evidence="2" id="KW-0328">Glycosyltransferase</keyword>
<keyword evidence="5 9" id="KW-1133">Transmembrane helix</keyword>
<gene>
    <name evidence="10" type="ORF">G7Y89_g14839</name>
</gene>
<keyword evidence="3" id="KW-0808">Transferase</keyword>
<dbReference type="GO" id="GO:0016757">
    <property type="term" value="F:glycosyltransferase activity"/>
    <property type="evidence" value="ECO:0007669"/>
    <property type="project" value="UniProtKB-KW"/>
</dbReference>
<dbReference type="InterPro" id="IPR052427">
    <property type="entry name" value="Glycosyltrans_GT2/GT47"/>
</dbReference>
<feature type="transmembrane region" description="Helical" evidence="9">
    <location>
        <begin position="739"/>
        <end position="761"/>
    </location>
</feature>
<evidence type="ECO:0000256" key="5">
    <source>
        <dbReference type="ARBA" id="ARBA00022989"/>
    </source>
</evidence>
<evidence type="ECO:0000256" key="8">
    <source>
        <dbReference type="SAM" id="MobiDB-lite"/>
    </source>
</evidence>
<dbReference type="CDD" id="cd06434">
    <property type="entry name" value="GT2_HAS"/>
    <property type="match status" value="1"/>
</dbReference>
<feature type="compositionally biased region" description="Acidic residues" evidence="8">
    <location>
        <begin position="821"/>
        <end position="848"/>
    </location>
</feature>
<sequence>MSTLIVTFWMSRVKIVKCQPRSRGDKEHEKEALIEGLGRRLGAEFHKLIPRATEIGSDATNPKTVLNTMDPIFPWESMELSRDLDILNRSLAYNRASVPFSMLPKRRALALDRVPFQRRSDLRLFCEMVSFCPIHQGRGMRRCTFVVPAPNFCMPQRPSAAPGIKSNRFQHVISRVRNSLLDTKFKRPSDETVDPALSIADSQMYTRVLGACAGLPEKFRKNMSLPVAGRRAKRPQPSTPPFFTAPTPTASSAEALSQPRSSARKFAIRGAGKRISTTYLTSEVASSLCRPLALSSPSPRRLVSSLIHSPSRSLDVSSTNVRLLYLYHRNMTDRVRVRSLDAACISTAGPGAVSIGVVAELYSPRRDPVDKAPSTEAVQLHRYVRFIVNTISHWAYRSVPIPTKPQYPSEKVTDKVTVIIPTIHNNFEELRESLQSILACQPFELLLVTTSDKYERLLAFAKSLEASNIRVFHVLIANKRIQVCEAIPEVKTDFIIMADDDVTWPRTILPWLLAPFEDAKIGGVGPCQRVKRLTSGSTMEYIFNWLGAAYIERRNFEISATHGIDGGTSCMSGRTCAFRSEILQCPLFLEGFKTERWGKFQLNADDDNFVTRWLVSKQWKTWIQYNKECEIETTLENNIKFLYQCSRWARSNWRSNYTSLVTEKHVWTQQPWSTYALHIATFTSLSFVFDPLIIFLTFKATASWSPNHQFYAVLAQLIWMSISKVVKLVGLFVREPSDLIFLPVSVIFGYFHGLIKLYALFTLRQTSWGSRADGDANDSHRMRARARRSESITLPPGNHPGLIRYNDDKSFASEKVIGRDQDDDDDAKSESDLDAASDDSYDPNDSNDDSSSNSSSGAVEAHGR</sequence>
<protein>
    <submittedName>
        <fullName evidence="10">Uncharacterized protein</fullName>
    </submittedName>
</protein>
<evidence type="ECO:0000313" key="11">
    <source>
        <dbReference type="Proteomes" id="UP000566819"/>
    </source>
</evidence>
<dbReference type="PANTHER" id="PTHR47844:SF1">
    <property type="entry name" value="EXOSTOSIN-LIKE 2"/>
    <property type="match status" value="1"/>
</dbReference>
<evidence type="ECO:0000256" key="3">
    <source>
        <dbReference type="ARBA" id="ARBA00022679"/>
    </source>
</evidence>
<evidence type="ECO:0000313" key="10">
    <source>
        <dbReference type="EMBL" id="KAF4619008.1"/>
    </source>
</evidence>
<keyword evidence="4 9" id="KW-0812">Transmembrane</keyword>
<feature type="compositionally biased region" description="Low complexity" evidence="8">
    <location>
        <begin position="241"/>
        <end position="253"/>
    </location>
</feature>
<dbReference type="Proteomes" id="UP000566819">
    <property type="component" value="Unassembled WGS sequence"/>
</dbReference>
<accession>A0A8H4QY89</accession>
<dbReference type="AlphaFoldDB" id="A0A8H4QY89"/>
<reference evidence="10 11" key="1">
    <citation type="submission" date="2020-03" db="EMBL/GenBank/DDBJ databases">
        <title>Draft Genome Sequence of Cudoniella acicularis.</title>
        <authorList>
            <person name="Buettner E."/>
            <person name="Kellner H."/>
        </authorList>
    </citation>
    <scope>NUCLEOTIDE SEQUENCE [LARGE SCALE GENOMIC DNA]</scope>
    <source>
        <strain evidence="10 11">DSM 108380</strain>
    </source>
</reference>
<keyword evidence="11" id="KW-1185">Reference proteome</keyword>
<feature type="compositionally biased region" description="Basic and acidic residues" evidence="8">
    <location>
        <begin position="805"/>
        <end position="820"/>
    </location>
</feature>
<evidence type="ECO:0000256" key="2">
    <source>
        <dbReference type="ARBA" id="ARBA00022676"/>
    </source>
</evidence>
<comment type="subcellular location">
    <subcellularLocation>
        <location evidence="1">Membrane</location>
    </subcellularLocation>
</comment>
<dbReference type="Gene3D" id="3.90.550.10">
    <property type="entry name" value="Spore Coat Polysaccharide Biosynthesis Protein SpsA, Chain A"/>
    <property type="match status" value="1"/>
</dbReference>
<dbReference type="Pfam" id="PF13641">
    <property type="entry name" value="Glyco_tranf_2_3"/>
    <property type="match status" value="1"/>
</dbReference>
<dbReference type="SUPFAM" id="SSF53448">
    <property type="entry name" value="Nucleotide-diphospho-sugar transferases"/>
    <property type="match status" value="1"/>
</dbReference>
<evidence type="ECO:0000256" key="4">
    <source>
        <dbReference type="ARBA" id="ARBA00022692"/>
    </source>
</evidence>
<name>A0A8H4QY89_9HELO</name>
<organism evidence="10 11">
    <name type="scientific">Cudoniella acicularis</name>
    <dbReference type="NCBI Taxonomy" id="354080"/>
    <lineage>
        <taxon>Eukaryota</taxon>
        <taxon>Fungi</taxon>
        <taxon>Dikarya</taxon>
        <taxon>Ascomycota</taxon>
        <taxon>Pezizomycotina</taxon>
        <taxon>Leotiomycetes</taxon>
        <taxon>Helotiales</taxon>
        <taxon>Tricladiaceae</taxon>
        <taxon>Cudoniella</taxon>
    </lineage>
</organism>
<feature type="transmembrane region" description="Helical" evidence="9">
    <location>
        <begin position="675"/>
        <end position="698"/>
    </location>
</feature>